<sequence length="67" mass="7007">MGFCSMYLGGSKFLRISSSSSFSLRPHSGGGRAVPRDSLGEGFEGIYKCSVKEAAQILIIVDSGACS</sequence>
<name>A0A1I7ZIB7_9BILA</name>
<organism evidence="1 2">
    <name type="scientific">Steinernema glaseri</name>
    <dbReference type="NCBI Taxonomy" id="37863"/>
    <lineage>
        <taxon>Eukaryota</taxon>
        <taxon>Metazoa</taxon>
        <taxon>Ecdysozoa</taxon>
        <taxon>Nematoda</taxon>
        <taxon>Chromadorea</taxon>
        <taxon>Rhabditida</taxon>
        <taxon>Tylenchina</taxon>
        <taxon>Panagrolaimomorpha</taxon>
        <taxon>Strongyloidoidea</taxon>
        <taxon>Steinernematidae</taxon>
        <taxon>Steinernema</taxon>
    </lineage>
</organism>
<evidence type="ECO:0000313" key="1">
    <source>
        <dbReference type="Proteomes" id="UP000095287"/>
    </source>
</evidence>
<evidence type="ECO:0000313" key="2">
    <source>
        <dbReference type="WBParaSite" id="L893_g26820.t1"/>
    </source>
</evidence>
<dbReference type="AlphaFoldDB" id="A0A1I7ZIB7"/>
<dbReference type="Proteomes" id="UP000095287">
    <property type="component" value="Unplaced"/>
</dbReference>
<reference evidence="2" key="1">
    <citation type="submission" date="2016-11" db="UniProtKB">
        <authorList>
            <consortium name="WormBaseParasite"/>
        </authorList>
    </citation>
    <scope>IDENTIFICATION</scope>
</reference>
<keyword evidence="1" id="KW-1185">Reference proteome</keyword>
<proteinExistence type="predicted"/>
<protein>
    <submittedName>
        <fullName evidence="2">VWFA domain-containing protein</fullName>
    </submittedName>
</protein>
<dbReference type="WBParaSite" id="L893_g26820.t1">
    <property type="protein sequence ID" value="L893_g26820.t1"/>
    <property type="gene ID" value="L893_g26820"/>
</dbReference>
<accession>A0A1I7ZIB7</accession>